<dbReference type="GO" id="GO:0016787">
    <property type="term" value="F:hydrolase activity"/>
    <property type="evidence" value="ECO:0007669"/>
    <property type="project" value="UniProtKB-KW"/>
</dbReference>
<dbReference type="Pfam" id="PF05013">
    <property type="entry name" value="FGase"/>
    <property type="match status" value="1"/>
</dbReference>
<dbReference type="AlphaFoldDB" id="A0AA48H9A3"/>
<keyword evidence="1" id="KW-0378">Hydrolase</keyword>
<dbReference type="RefSeq" id="WP_338275914.1">
    <property type="nucleotide sequence ID" value="NZ_AP027266.1"/>
</dbReference>
<gene>
    <name evidence="1" type="ORF">MACH21_14250</name>
</gene>
<protein>
    <submittedName>
        <fullName evidence="1">Hydrolase</fullName>
    </submittedName>
</protein>
<organism evidence="1 2">
    <name type="scientific">Roseicyclus marinus</name>
    <dbReference type="NCBI Taxonomy" id="2161673"/>
    <lineage>
        <taxon>Bacteria</taxon>
        <taxon>Pseudomonadati</taxon>
        <taxon>Pseudomonadota</taxon>
        <taxon>Alphaproteobacteria</taxon>
        <taxon>Rhodobacterales</taxon>
        <taxon>Roseobacteraceae</taxon>
        <taxon>Roseicyclus</taxon>
    </lineage>
</organism>
<dbReference type="EMBL" id="AP027266">
    <property type="protein sequence ID" value="BDW85248.1"/>
    <property type="molecule type" value="Genomic_DNA"/>
</dbReference>
<dbReference type="Proteomes" id="UP001337723">
    <property type="component" value="Chromosome"/>
</dbReference>
<dbReference type="InterPro" id="IPR007709">
    <property type="entry name" value="N-FG_amidohydro"/>
</dbReference>
<keyword evidence="2" id="KW-1185">Reference proteome</keyword>
<dbReference type="Gene3D" id="3.40.630.40">
    <property type="entry name" value="Zn-dependent exopeptidases"/>
    <property type="match status" value="1"/>
</dbReference>
<reference evidence="1 2" key="1">
    <citation type="submission" date="2023-01" db="EMBL/GenBank/DDBJ databases">
        <title>Complete genome sequence of Roseicyclus marinus strain Dej080120_10.</title>
        <authorList>
            <person name="Ueki S."/>
            <person name="Maruyama F."/>
        </authorList>
    </citation>
    <scope>NUCLEOTIDE SEQUENCE [LARGE SCALE GENOMIC DNA]</scope>
    <source>
        <strain evidence="1 2">Dej080120_10</strain>
    </source>
</reference>
<evidence type="ECO:0000313" key="2">
    <source>
        <dbReference type="Proteomes" id="UP001337723"/>
    </source>
</evidence>
<accession>A0AA48H9A3</accession>
<dbReference type="SUPFAM" id="SSF53187">
    <property type="entry name" value="Zn-dependent exopeptidases"/>
    <property type="match status" value="1"/>
</dbReference>
<dbReference type="KEGG" id="rmai:MACH21_14250"/>
<name>A0AA48H9A3_9RHOB</name>
<evidence type="ECO:0000313" key="1">
    <source>
        <dbReference type="EMBL" id="BDW85248.1"/>
    </source>
</evidence>
<sequence>MTETLPGVLSLHGLSSQRLPLVFDSPHSGTDYPEDFGHIADPATLRNAEDTHVADLWAGAVAAGAVLLEAHFPRSYVDANRAPDDMDPDQIEGSYPAPLNPTVKSTLGIGLCWTRVPPAGGPMYDRRLTAEQVAARVARYHRPYQERLRAILDASHARWGAVWHVNCHSMQEVASAMSTQARGTPRPDFVLGDRDGTACEPGLTATIRDFLTARGYSVAVNDPYKGMELIRANGDPAQARHSMQIEVNRKLYMDETTREPNAGYDALKTCFTALAAHLADHVETRLERTPAE</sequence>
<proteinExistence type="predicted"/>